<evidence type="ECO:0000313" key="10">
    <source>
        <dbReference type="EMBL" id="QJS13460.1"/>
    </source>
</evidence>
<keyword evidence="4 9" id="KW-0812">Transmembrane</keyword>
<gene>
    <name evidence="10" type="ORF">HKX69_31410</name>
</gene>
<evidence type="ECO:0000256" key="7">
    <source>
        <dbReference type="PIRNR" id="PIRNR002744"/>
    </source>
</evidence>
<keyword evidence="11" id="KW-1185">Reference proteome</keyword>
<name>A0A6M4PXJ2_9ACTN</name>
<dbReference type="Proteomes" id="UP000502641">
    <property type="component" value="Chromosome"/>
</dbReference>
<evidence type="ECO:0000256" key="6">
    <source>
        <dbReference type="ARBA" id="ARBA00023136"/>
    </source>
</evidence>
<accession>A0A6M4PXJ2</accession>
<evidence type="ECO:0000256" key="5">
    <source>
        <dbReference type="ARBA" id="ARBA00022989"/>
    </source>
</evidence>
<dbReference type="InterPro" id="IPR001248">
    <property type="entry name" value="Pur-cyt_permease"/>
</dbReference>
<feature type="transmembrane region" description="Helical" evidence="9">
    <location>
        <begin position="443"/>
        <end position="469"/>
    </location>
</feature>
<feature type="transmembrane region" description="Helical" evidence="9">
    <location>
        <begin position="328"/>
        <end position="351"/>
    </location>
</feature>
<evidence type="ECO:0000256" key="8">
    <source>
        <dbReference type="SAM" id="MobiDB-lite"/>
    </source>
</evidence>
<feature type="transmembrane region" description="Helical" evidence="9">
    <location>
        <begin position="98"/>
        <end position="123"/>
    </location>
</feature>
<feature type="transmembrane region" description="Helical" evidence="9">
    <location>
        <begin position="250"/>
        <end position="272"/>
    </location>
</feature>
<evidence type="ECO:0000256" key="9">
    <source>
        <dbReference type="SAM" id="Phobius"/>
    </source>
</evidence>
<keyword evidence="3 7" id="KW-0813">Transport</keyword>
<dbReference type="PIRSF" id="PIRSF002744">
    <property type="entry name" value="Pur-cyt_permease"/>
    <property type="match status" value="1"/>
</dbReference>
<dbReference type="AlphaFoldDB" id="A0A6M4PXJ2"/>
<protein>
    <submittedName>
        <fullName evidence="10">Allantoin permease</fullName>
    </submittedName>
</protein>
<dbReference type="PANTHER" id="PTHR31806">
    <property type="entry name" value="PURINE-CYTOSINE PERMEASE FCY2-RELATED"/>
    <property type="match status" value="1"/>
</dbReference>
<feature type="transmembrane region" description="Helical" evidence="9">
    <location>
        <begin position="213"/>
        <end position="230"/>
    </location>
</feature>
<feature type="transmembrane region" description="Helical" evidence="9">
    <location>
        <begin position="489"/>
        <end position="510"/>
    </location>
</feature>
<feature type="transmembrane region" description="Helical" evidence="9">
    <location>
        <begin position="401"/>
        <end position="422"/>
    </location>
</feature>
<dbReference type="Pfam" id="PF02133">
    <property type="entry name" value="Transp_cyt_pur"/>
    <property type="match status" value="1"/>
</dbReference>
<feature type="compositionally biased region" description="Gly residues" evidence="8">
    <location>
        <begin position="11"/>
        <end position="29"/>
    </location>
</feature>
<feature type="transmembrane region" description="Helical" evidence="9">
    <location>
        <begin position="284"/>
        <end position="308"/>
    </location>
</feature>
<evidence type="ECO:0000256" key="3">
    <source>
        <dbReference type="ARBA" id="ARBA00022448"/>
    </source>
</evidence>
<proteinExistence type="inferred from homology"/>
<evidence type="ECO:0000313" key="11">
    <source>
        <dbReference type="Proteomes" id="UP000502641"/>
    </source>
</evidence>
<evidence type="ECO:0000256" key="2">
    <source>
        <dbReference type="ARBA" id="ARBA00008974"/>
    </source>
</evidence>
<feature type="transmembrane region" description="Helical" evidence="9">
    <location>
        <begin position="187"/>
        <end position="206"/>
    </location>
</feature>
<keyword evidence="6 7" id="KW-0472">Membrane</keyword>
<dbReference type="Gene3D" id="1.10.4160.10">
    <property type="entry name" value="Hydantoin permease"/>
    <property type="match status" value="1"/>
</dbReference>
<dbReference type="PANTHER" id="PTHR31806:SF1">
    <property type="entry name" value="PURINE-CYTOSINE PERMEASE FCY2-RELATED"/>
    <property type="match status" value="1"/>
</dbReference>
<feature type="transmembrane region" description="Helical" evidence="9">
    <location>
        <begin position="144"/>
        <end position="167"/>
    </location>
</feature>
<feature type="region of interest" description="Disordered" evidence="8">
    <location>
        <begin position="1"/>
        <end position="49"/>
    </location>
</feature>
<dbReference type="GO" id="GO:0005886">
    <property type="term" value="C:plasma membrane"/>
    <property type="evidence" value="ECO:0007669"/>
    <property type="project" value="TreeGrafter"/>
</dbReference>
<dbReference type="EMBL" id="CP053189">
    <property type="protein sequence ID" value="QJS13460.1"/>
    <property type="molecule type" value="Genomic_DNA"/>
</dbReference>
<keyword evidence="5 9" id="KW-1133">Transmembrane helix</keyword>
<sequence length="533" mass="55086">MTHPHDPLDGGATGPLDGGANGPSGGGATGPRDAGANGASGGGATSHPLQVETHGLDVIADSERRGVPRSLFWPWFGANVSVLGLSYGAFAFGFGISFWQALVSGVLGIAVSFLLCGFIAVAGKRGSAPTMVLSRAAYGVRGNRLPSVISWMLTVGWETVLTALATLATATVFDSLGWGGGTETKAVALMVVAALTVVGGVMGFDLIMRLQTWITVITGVLTIVYVILVADHVHWSTVGAIPAGSAQQFIGALVFMMTGFGLGWVNAAADYSRYLPRDSSSRGVIGWTAFGGSLAPLVLLVFGLLLAGSSAELSKAIAADPIGALATLLPTWFLVPFAVVAVLGLVGGAVLDIYSSGLALLSAGLRVPRYLAAFFDGVLMIAGAVYIVFFAGTFLGQFKGILTTLGVPIAAWAGIMLADLALRRRDYDDGDLFRPHGRYGDAPLRPLVLTLAATAVGWGLVTNSAAHWLTWQGYLLEPFGLGGRTGAWAYANLGVVVALALAFLGTLLLSRGRVRSQEAREPSPALDEGVLNT</sequence>
<feature type="transmembrane region" description="Helical" evidence="9">
    <location>
        <begin position="72"/>
        <end position="92"/>
    </location>
</feature>
<reference evidence="10 11" key="1">
    <citation type="submission" date="2020-05" db="EMBL/GenBank/DDBJ databases">
        <authorList>
            <person name="Li K."/>
        </authorList>
    </citation>
    <scope>NUCLEOTIDE SEQUENCE [LARGE SCALE GENOMIC DNA]</scope>
    <source>
        <strain evidence="11">jing01</strain>
    </source>
</reference>
<comment type="similarity">
    <text evidence="2 7">Belongs to the purine-cytosine permease (2.A.39) family.</text>
</comment>
<dbReference type="RefSeq" id="WP_249400009.1">
    <property type="nucleotide sequence ID" value="NZ_CP053189.1"/>
</dbReference>
<evidence type="ECO:0000256" key="1">
    <source>
        <dbReference type="ARBA" id="ARBA00004141"/>
    </source>
</evidence>
<feature type="transmembrane region" description="Helical" evidence="9">
    <location>
        <begin position="371"/>
        <end position="395"/>
    </location>
</feature>
<dbReference type="InterPro" id="IPR026030">
    <property type="entry name" value="Pur-cyt_permease_Fcy2/21/22"/>
</dbReference>
<dbReference type="GO" id="GO:0022857">
    <property type="term" value="F:transmembrane transporter activity"/>
    <property type="evidence" value="ECO:0007669"/>
    <property type="project" value="InterPro"/>
</dbReference>
<dbReference type="KEGG" id="sarg:HKX69_31410"/>
<organism evidence="10 11">
    <name type="scientific">Streptomyces argyrophylli</name>
    <dbReference type="NCBI Taxonomy" id="2726118"/>
    <lineage>
        <taxon>Bacteria</taxon>
        <taxon>Bacillati</taxon>
        <taxon>Actinomycetota</taxon>
        <taxon>Actinomycetes</taxon>
        <taxon>Kitasatosporales</taxon>
        <taxon>Streptomycetaceae</taxon>
        <taxon>Streptomyces</taxon>
    </lineage>
</organism>
<evidence type="ECO:0000256" key="4">
    <source>
        <dbReference type="ARBA" id="ARBA00022692"/>
    </source>
</evidence>
<comment type="subcellular location">
    <subcellularLocation>
        <location evidence="1">Membrane</location>
        <topology evidence="1">Multi-pass membrane protein</topology>
    </subcellularLocation>
</comment>